<dbReference type="CDD" id="cd06261">
    <property type="entry name" value="TM_PBP2"/>
    <property type="match status" value="1"/>
</dbReference>
<sequence length="248" mass="28011">MYIIWCSYICLLLIWPMLGLMLKGWQLHWTLAFTPLAISTYTISFKLATVATIINLLLGSAIAWTFARYEIKGKKWFQMLIEMPMILPTSVIGVILADLYGKQGWVGRYLTLAYSEAGMCLAMMVVSLPLVVRTMQPMMEELEREMEEASWCLGASSLQTFIHAIWPNLAPAVWAATGLTWSRCVGEYGAIMMISSNLPYKDLATSVFIASLVEQDDEGSATLIALTMMFMCVAILLLLEFQWRIKQF</sequence>
<evidence type="ECO:0000256" key="4">
    <source>
        <dbReference type="ARBA" id="ARBA00022989"/>
    </source>
</evidence>
<geneLocation type="chloroplast" evidence="9"/>
<keyword evidence="4 7" id="KW-1133">Transmembrane helix</keyword>
<dbReference type="InterPro" id="IPR000515">
    <property type="entry name" value="MetI-like"/>
</dbReference>
<accession>A0A7G5VUW5</accession>
<feature type="transmembrane region" description="Helical" evidence="7">
    <location>
        <begin position="79"/>
        <end position="100"/>
    </location>
</feature>
<dbReference type="Pfam" id="PF00528">
    <property type="entry name" value="BPD_transp_1"/>
    <property type="match status" value="1"/>
</dbReference>
<dbReference type="PROSITE" id="PS50928">
    <property type="entry name" value="ABC_TM1"/>
    <property type="match status" value="1"/>
</dbReference>
<evidence type="ECO:0000256" key="1">
    <source>
        <dbReference type="ARBA" id="ARBA00004446"/>
    </source>
</evidence>
<dbReference type="GeneID" id="60450405"/>
<evidence type="ECO:0000256" key="5">
    <source>
        <dbReference type="ARBA" id="ARBA00023032"/>
    </source>
</evidence>
<dbReference type="EMBL" id="MN431657">
    <property type="protein sequence ID" value="QMX77482.1"/>
    <property type="molecule type" value="Genomic_DNA"/>
</dbReference>
<evidence type="ECO:0000256" key="6">
    <source>
        <dbReference type="ARBA" id="ARBA00023136"/>
    </source>
</evidence>
<dbReference type="PANTHER" id="PTHR30406:SF8">
    <property type="entry name" value="SULFATE TRANSPORT SYSTEM PERMEASE PROTEIN CYST"/>
    <property type="match status" value="1"/>
</dbReference>
<dbReference type="RefSeq" id="YP_009968381.1">
    <property type="nucleotide sequence ID" value="NC_051883.1"/>
</dbReference>
<dbReference type="AlphaFoldDB" id="A0A7G5VUW5"/>
<evidence type="ECO:0000256" key="2">
    <source>
        <dbReference type="ARBA" id="ARBA00022448"/>
    </source>
</evidence>
<evidence type="ECO:0000259" key="8">
    <source>
        <dbReference type="PROSITE" id="PS50928"/>
    </source>
</evidence>
<feature type="transmembrane region" description="Helical" evidence="7">
    <location>
        <begin position="221"/>
        <end position="239"/>
    </location>
</feature>
<evidence type="ECO:0000313" key="9">
    <source>
        <dbReference type="EMBL" id="QMX77482.1"/>
    </source>
</evidence>
<dbReference type="GO" id="GO:0015419">
    <property type="term" value="F:ABC-type sulfate transporter activity"/>
    <property type="evidence" value="ECO:0007669"/>
    <property type="project" value="InterPro"/>
</dbReference>
<dbReference type="PANTHER" id="PTHR30406">
    <property type="entry name" value="SULFATE TRANSPORT SYSTEM PERMEASE PROTEIN"/>
    <property type="match status" value="1"/>
</dbReference>
<keyword evidence="3 7" id="KW-0812">Transmembrane</keyword>
<dbReference type="GO" id="GO:0042170">
    <property type="term" value="C:plastid membrane"/>
    <property type="evidence" value="ECO:0007669"/>
    <property type="project" value="UniProtKB-SubCell"/>
</dbReference>
<keyword evidence="9" id="KW-0150">Chloroplast</keyword>
<feature type="domain" description="ABC transmembrane type-1" evidence="8">
    <location>
        <begin position="41"/>
        <end position="239"/>
    </location>
</feature>
<dbReference type="GO" id="GO:0005886">
    <property type="term" value="C:plasma membrane"/>
    <property type="evidence" value="ECO:0007669"/>
    <property type="project" value="TreeGrafter"/>
</dbReference>
<reference evidence="9" key="1">
    <citation type="submission" date="2019-09" db="EMBL/GenBank/DDBJ databases">
        <authorList>
            <person name="Liu S.-L."/>
            <person name="Chiang Y.-R."/>
            <person name="Fu H.-Y."/>
        </authorList>
    </citation>
    <scope>NUCLEOTIDE SEQUENCE</scope>
    <source>
        <strain evidence="9">THAL066</strain>
    </source>
</reference>
<dbReference type="InterPro" id="IPR035906">
    <property type="entry name" value="MetI-like_sf"/>
</dbReference>
<gene>
    <name evidence="9" type="primary">cysT</name>
</gene>
<dbReference type="Gene3D" id="1.10.3720.10">
    <property type="entry name" value="MetI-like"/>
    <property type="match status" value="1"/>
</dbReference>
<feature type="transmembrane region" description="Helical" evidence="7">
    <location>
        <begin position="112"/>
        <end position="131"/>
    </location>
</feature>
<organism evidence="9">
    <name type="scientific">Cyanidiococcus yangmingshanensis</name>
    <dbReference type="NCBI Taxonomy" id="2690220"/>
    <lineage>
        <taxon>Eukaryota</taxon>
        <taxon>Rhodophyta</taxon>
        <taxon>Bangiophyceae</taxon>
        <taxon>Cyanidiales</taxon>
        <taxon>Cyanidiaceae</taxon>
        <taxon>Cyanidiococcus</taxon>
    </lineage>
</organism>
<feature type="transmembrane region" description="Helical" evidence="7">
    <location>
        <begin position="43"/>
        <end position="67"/>
    </location>
</feature>
<protein>
    <submittedName>
        <fullName evidence="9">Sulfate transport system permease protein</fullName>
    </submittedName>
</protein>
<keyword evidence="9" id="KW-0934">Plastid</keyword>
<keyword evidence="6 7" id="KW-0472">Membrane</keyword>
<keyword evidence="5" id="KW-0764">Sulfate transport</keyword>
<dbReference type="SUPFAM" id="SSF161098">
    <property type="entry name" value="MetI-like"/>
    <property type="match status" value="1"/>
</dbReference>
<evidence type="ECO:0000256" key="7">
    <source>
        <dbReference type="SAM" id="Phobius"/>
    </source>
</evidence>
<name>A0A7G5VUW5_9RHOD</name>
<comment type="subcellular location">
    <subcellularLocation>
        <location evidence="1">Plastid membrane</location>
        <topology evidence="1">Multi-pass membrane protein</topology>
    </subcellularLocation>
</comment>
<evidence type="ECO:0000256" key="3">
    <source>
        <dbReference type="ARBA" id="ARBA00022692"/>
    </source>
</evidence>
<feature type="transmembrane region" description="Helical" evidence="7">
    <location>
        <begin position="151"/>
        <end position="169"/>
    </location>
</feature>
<dbReference type="InterPro" id="IPR005667">
    <property type="entry name" value="Sulph_transpt2"/>
</dbReference>
<keyword evidence="2" id="KW-0813">Transport</keyword>
<proteinExistence type="predicted"/>